<dbReference type="EMBL" id="CABFOC020000035">
    <property type="protein sequence ID" value="CAH0049022.1"/>
    <property type="molecule type" value="Genomic_DNA"/>
</dbReference>
<reference evidence="3" key="1">
    <citation type="submission" date="2021-10" db="EMBL/GenBank/DDBJ databases">
        <authorList>
            <person name="Piombo E."/>
        </authorList>
    </citation>
    <scope>NUCLEOTIDE SEQUENCE</scope>
</reference>
<accession>A0A9N9Z4D7</accession>
<protein>
    <recommendedName>
        <fullName evidence="2">Heterokaryon incompatibility domain-containing protein</fullName>
    </recommendedName>
</protein>
<evidence type="ECO:0000313" key="3">
    <source>
        <dbReference type="EMBL" id="CAH0049022.1"/>
    </source>
</evidence>
<dbReference type="InterPro" id="IPR010730">
    <property type="entry name" value="HET"/>
</dbReference>
<keyword evidence="1" id="KW-1133">Transmembrane helix</keyword>
<proteinExistence type="predicted"/>
<organism evidence="3 4">
    <name type="scientific">Clonostachys solani</name>
    <dbReference type="NCBI Taxonomy" id="160281"/>
    <lineage>
        <taxon>Eukaryota</taxon>
        <taxon>Fungi</taxon>
        <taxon>Dikarya</taxon>
        <taxon>Ascomycota</taxon>
        <taxon>Pezizomycotina</taxon>
        <taxon>Sordariomycetes</taxon>
        <taxon>Hypocreomycetidae</taxon>
        <taxon>Hypocreales</taxon>
        <taxon>Bionectriaceae</taxon>
        <taxon>Clonostachys</taxon>
    </lineage>
</organism>
<gene>
    <name evidence="3" type="ORF">CSOL1703_00000972</name>
</gene>
<feature type="transmembrane region" description="Helical" evidence="1">
    <location>
        <begin position="95"/>
        <end position="115"/>
    </location>
</feature>
<feature type="domain" description="Heterokaryon incompatibility" evidence="2">
    <location>
        <begin position="202"/>
        <end position="289"/>
    </location>
</feature>
<comment type="caution">
    <text evidence="3">The sequence shown here is derived from an EMBL/GenBank/DDBJ whole genome shotgun (WGS) entry which is preliminary data.</text>
</comment>
<dbReference type="OrthoDB" id="5347061at2759"/>
<dbReference type="PANTHER" id="PTHR33112">
    <property type="entry name" value="DOMAIN PROTEIN, PUTATIVE-RELATED"/>
    <property type="match status" value="1"/>
</dbReference>
<keyword evidence="1" id="KW-0472">Membrane</keyword>
<name>A0A9N9Z4D7_9HYPO</name>
<keyword evidence="1" id="KW-0812">Transmembrane</keyword>
<sequence length="657" mass="73232">MLCNICREGLQGIWDPSKARRVCREIEFDEKLKEDERFHQAPPSHVDDQHPTHFLFGHHPTLESYLQSVADGCVMCCQSRHNGMEIDQEAAMAELGFYSLFAVGLLSAYPVMSIYTPNTRFNQPLKMFDGSPHDCNLGISPSTGDAKAWSLVQSWMDTCVQTHGRCNQATDFIPSYLLELDDLGGSFCLIPADQLSTQSGGPLSTLPLAYRDAFAVVKRLGLRHLWIDHLCILQDEPPLSNNKIQDILSNSFCGIGATGSTLPSSGLFTKREPHLITPTAFEFPLDAKGNTTLLKFHRPEMVHFKDEPLIQTAKGFRERLLTPRMIHFGTSLISWECHGALCNEINPGGILHGPGGYTNIEGEKPIVISEKYVVGKPIRAPPRPAWKPLIHTRPFSYPLGNPKKDILSRWFQLLPEYTKCTLADPEERLVCLESAAMGMKPHLKEQGCDDTYLAGMWKETLPTALVCYACGSANRRPRYRAPSWSWAAIDGPINYEEGLSGSFTTQSLCELVDVTSRTNEAGLVIASNLTLKGKLLIGKSSPNPNYPDEPYYETEMGIDGLLDPGTGADVARVPDSHDRLQWSIRFDTKQDVKEDIHLFPIITALIREKWPQVYGIALTKLDSGAYLRCGMWSICPSSWEESRGLFCGLPDSKITIE</sequence>
<dbReference type="AlphaFoldDB" id="A0A9N9Z4D7"/>
<evidence type="ECO:0000259" key="2">
    <source>
        <dbReference type="Pfam" id="PF06985"/>
    </source>
</evidence>
<evidence type="ECO:0000313" key="4">
    <source>
        <dbReference type="Proteomes" id="UP000775872"/>
    </source>
</evidence>
<dbReference type="PANTHER" id="PTHR33112:SF9">
    <property type="entry name" value="HETEROKARYON INCOMPATIBILITY DOMAIN-CONTAINING PROTEIN"/>
    <property type="match status" value="1"/>
</dbReference>
<dbReference type="Pfam" id="PF06985">
    <property type="entry name" value="HET"/>
    <property type="match status" value="1"/>
</dbReference>
<keyword evidence="4" id="KW-1185">Reference proteome</keyword>
<evidence type="ECO:0000256" key="1">
    <source>
        <dbReference type="SAM" id="Phobius"/>
    </source>
</evidence>
<dbReference type="Proteomes" id="UP000775872">
    <property type="component" value="Unassembled WGS sequence"/>
</dbReference>